<accession>A0A0R3QIS5</accession>
<gene>
    <name evidence="2" type="ORF">BTMF_LOCUS5559</name>
</gene>
<dbReference type="AlphaFoldDB" id="A0A0R3QIS5"/>
<reference evidence="2 3" key="2">
    <citation type="submission" date="2018-11" db="EMBL/GenBank/DDBJ databases">
        <authorList>
            <consortium name="Pathogen Informatics"/>
        </authorList>
    </citation>
    <scope>NUCLEOTIDE SEQUENCE [LARGE SCALE GENOMIC DNA]</scope>
</reference>
<evidence type="ECO:0000313" key="2">
    <source>
        <dbReference type="EMBL" id="VDO18213.1"/>
    </source>
</evidence>
<keyword evidence="1" id="KW-1133">Transmembrane helix</keyword>
<sequence>MELRTKAIIQPTHLKVVLSDCNMKVVNVLMKLLSVINYLFIITVYHFITSAYH</sequence>
<keyword evidence="3" id="KW-1185">Reference proteome</keyword>
<evidence type="ECO:0000256" key="1">
    <source>
        <dbReference type="SAM" id="Phobius"/>
    </source>
</evidence>
<proteinExistence type="predicted"/>
<protein>
    <submittedName>
        <fullName evidence="2 4">Uncharacterized protein</fullName>
    </submittedName>
</protein>
<evidence type="ECO:0000313" key="3">
    <source>
        <dbReference type="Proteomes" id="UP000280834"/>
    </source>
</evidence>
<dbReference type="EMBL" id="UZAG01006034">
    <property type="protein sequence ID" value="VDO18213.1"/>
    <property type="molecule type" value="Genomic_DNA"/>
</dbReference>
<name>A0A0R3QIS5_9BILA</name>
<organism evidence="4">
    <name type="scientific">Brugia timori</name>
    <dbReference type="NCBI Taxonomy" id="42155"/>
    <lineage>
        <taxon>Eukaryota</taxon>
        <taxon>Metazoa</taxon>
        <taxon>Ecdysozoa</taxon>
        <taxon>Nematoda</taxon>
        <taxon>Chromadorea</taxon>
        <taxon>Rhabditida</taxon>
        <taxon>Spirurina</taxon>
        <taxon>Spiruromorpha</taxon>
        <taxon>Filarioidea</taxon>
        <taxon>Onchocercidae</taxon>
        <taxon>Brugia</taxon>
    </lineage>
</organism>
<keyword evidence="1" id="KW-0812">Transmembrane</keyword>
<keyword evidence="1" id="KW-0472">Membrane</keyword>
<feature type="transmembrane region" description="Helical" evidence="1">
    <location>
        <begin position="28"/>
        <end position="48"/>
    </location>
</feature>
<evidence type="ECO:0000313" key="4">
    <source>
        <dbReference type="WBParaSite" id="BTMF_0000631701-mRNA-1"/>
    </source>
</evidence>
<reference evidence="4" key="1">
    <citation type="submission" date="2017-02" db="UniProtKB">
        <authorList>
            <consortium name="WormBaseParasite"/>
        </authorList>
    </citation>
    <scope>IDENTIFICATION</scope>
</reference>
<dbReference type="Proteomes" id="UP000280834">
    <property type="component" value="Unassembled WGS sequence"/>
</dbReference>
<dbReference type="WBParaSite" id="BTMF_0000631701-mRNA-1">
    <property type="protein sequence ID" value="BTMF_0000631701-mRNA-1"/>
    <property type="gene ID" value="BTMF_0000631701"/>
</dbReference>